<comment type="caution">
    <text evidence="1">The sequence shown here is derived from an EMBL/GenBank/DDBJ whole genome shotgun (WGS) entry which is preliminary data.</text>
</comment>
<organism evidence="1 2">
    <name type="scientific">Miscanthus lutarioriparius</name>
    <dbReference type="NCBI Taxonomy" id="422564"/>
    <lineage>
        <taxon>Eukaryota</taxon>
        <taxon>Viridiplantae</taxon>
        <taxon>Streptophyta</taxon>
        <taxon>Embryophyta</taxon>
        <taxon>Tracheophyta</taxon>
        <taxon>Spermatophyta</taxon>
        <taxon>Magnoliopsida</taxon>
        <taxon>Liliopsida</taxon>
        <taxon>Poales</taxon>
        <taxon>Poaceae</taxon>
        <taxon>PACMAD clade</taxon>
        <taxon>Panicoideae</taxon>
        <taxon>Andropogonodae</taxon>
        <taxon>Andropogoneae</taxon>
        <taxon>Saccharinae</taxon>
        <taxon>Miscanthus</taxon>
    </lineage>
</organism>
<accession>A0A811MZ09</accession>
<dbReference type="InterPro" id="IPR023170">
    <property type="entry name" value="HhH_base_excis_C"/>
</dbReference>
<dbReference type="SUPFAM" id="SSF48150">
    <property type="entry name" value="DNA-glycosylase"/>
    <property type="match status" value="1"/>
</dbReference>
<dbReference type="InterPro" id="IPR044811">
    <property type="entry name" value="DME/ROS1"/>
</dbReference>
<dbReference type="PANTHER" id="PTHR46213">
    <property type="entry name" value="TRANSCRIPTIONAL ACTIVATOR DEMETER"/>
    <property type="match status" value="1"/>
</dbReference>
<dbReference type="EMBL" id="CAJGYO010000002">
    <property type="protein sequence ID" value="CAD6213372.1"/>
    <property type="molecule type" value="Genomic_DNA"/>
</dbReference>
<evidence type="ECO:0000313" key="2">
    <source>
        <dbReference type="Proteomes" id="UP000604825"/>
    </source>
</evidence>
<keyword evidence="2" id="KW-1185">Reference proteome</keyword>
<dbReference type="InterPro" id="IPR011257">
    <property type="entry name" value="DNA_glycosylase"/>
</dbReference>
<name>A0A811MZ09_9POAL</name>
<dbReference type="AlphaFoldDB" id="A0A811MZ09"/>
<dbReference type="GO" id="GO:0141166">
    <property type="term" value="P:chromosomal 5-methylcytosine DNA demethylation pathway"/>
    <property type="evidence" value="ECO:0007669"/>
    <property type="project" value="InterPro"/>
</dbReference>
<sequence length="358" mass="40647">MAPSKTPCVVDSTWRRKLVMAASAETPCWCAAGSTWTTPRAQLMENLRSLAKQNTLLLPLAVIDTSTTSTPDGQGTTKGKKKKAILTRRVAKLVLKPYKSKQRAAATTDEDEDAIIADDDDPIAMVLAVRNESAGTELMYVPHWESESVVLPTRRRCGSWKEETSETIDWEALLHASFGEIEECIKDRGTQSQMTFRILLLLTRIKRDQGSIDLEWLRYIPCAKAKYELHCQLITFGKECKLIFLKSICAQDRPNCGACPFTKDCKYYKSLSERYIILDGHEILDKFEPRVHGDYKPYLFIIRGHDDYNVNATILVFADNSSTRSTIQIKRDILWDFERCRVYFGTSLATIARDILSL</sequence>
<dbReference type="GO" id="GO:0035514">
    <property type="term" value="F:DNA demethylase activity"/>
    <property type="evidence" value="ECO:0007669"/>
    <property type="project" value="InterPro"/>
</dbReference>
<dbReference type="PANTHER" id="PTHR46213:SF4">
    <property type="entry name" value="OS02G0496500 PROTEIN"/>
    <property type="match status" value="1"/>
</dbReference>
<dbReference type="GO" id="GO:0006281">
    <property type="term" value="P:DNA repair"/>
    <property type="evidence" value="ECO:0007669"/>
    <property type="project" value="InterPro"/>
</dbReference>
<protein>
    <submittedName>
        <fullName evidence="1">Uncharacterized protein</fullName>
    </submittedName>
</protein>
<dbReference type="Gene3D" id="1.10.1670.10">
    <property type="entry name" value="Helix-hairpin-Helix base-excision DNA repair enzymes (C-terminal)"/>
    <property type="match status" value="1"/>
</dbReference>
<dbReference type="OrthoDB" id="5607at2759"/>
<proteinExistence type="predicted"/>
<reference evidence="1" key="1">
    <citation type="submission" date="2020-10" db="EMBL/GenBank/DDBJ databases">
        <authorList>
            <person name="Han B."/>
            <person name="Lu T."/>
            <person name="Zhao Q."/>
            <person name="Huang X."/>
            <person name="Zhao Y."/>
        </authorList>
    </citation>
    <scope>NUCLEOTIDE SEQUENCE</scope>
</reference>
<dbReference type="Proteomes" id="UP000604825">
    <property type="component" value="Unassembled WGS sequence"/>
</dbReference>
<evidence type="ECO:0000313" key="1">
    <source>
        <dbReference type="EMBL" id="CAD6213372.1"/>
    </source>
</evidence>
<gene>
    <name evidence="1" type="ORF">NCGR_LOCUS8967</name>
</gene>
<dbReference type="GO" id="GO:0019104">
    <property type="term" value="F:DNA N-glycosylase activity"/>
    <property type="evidence" value="ECO:0007669"/>
    <property type="project" value="InterPro"/>
</dbReference>